<dbReference type="InterPro" id="IPR023996">
    <property type="entry name" value="TonB-dep_OMP_SusC/RagA"/>
</dbReference>
<protein>
    <submittedName>
        <fullName evidence="10">SusC/RagA family TonB-linked outer membrane protein</fullName>
    </submittedName>
</protein>
<evidence type="ECO:0000259" key="9">
    <source>
        <dbReference type="Pfam" id="PF07715"/>
    </source>
</evidence>
<keyword evidence="3 7" id="KW-1134">Transmembrane beta strand</keyword>
<dbReference type="InterPro" id="IPR039426">
    <property type="entry name" value="TonB-dep_rcpt-like"/>
</dbReference>
<dbReference type="InterPro" id="IPR008969">
    <property type="entry name" value="CarboxyPept-like_regulatory"/>
</dbReference>
<dbReference type="EMBL" id="JAGTAR010000017">
    <property type="protein sequence ID" value="MBR8536272.1"/>
    <property type="molecule type" value="Genomic_DNA"/>
</dbReference>
<dbReference type="NCBIfam" id="TIGR04057">
    <property type="entry name" value="SusC_RagA_signa"/>
    <property type="match status" value="1"/>
</dbReference>
<evidence type="ECO:0000256" key="3">
    <source>
        <dbReference type="ARBA" id="ARBA00022452"/>
    </source>
</evidence>
<sequence>MRYIEKKVSVWRSLLLTIILLVNASLAPDLCAQENGIHLDEKGVSIKDVLRKIERMNGYFFLYNNNLIDVERKIDIQVSNAGIDQVIPLIFSNQKVNYVIHDRQIVLSPYELQAFKGREYIAQGRVIDEQGQPLIGVAIGVLGTTRGTITNMEGQFKIELDRPVAELIFSFVGMNTIRFDYQGKDDIQVVMSPKNKLIDEVIVVAYGRQAAMTVTGAVHSINMQKVENAGVPQVANLVQGVAPGLLVINSSGMPGEKPKMRIHGEGSFNYSNEPLWVIDGIIYGHSSPDINPTDIESVSVLKDAAATALYGSRASNGIIMVETKVGKSGHNAFTFNSNVGITQLNQGRFQMMNGKELYDYTIGFVNDQNQFTMPDPDSDNVLKSTNWLDIVSKTGVVQDYNLSYEGGRKGVLIYANLGYFEEKGAVIGHEWNKISGRINFDYQVSEKVKMEARLSGVFQDRFNKENGMLHYSYLMLPWDNPYHEDGSIKLITSDDSSLEWYSRYQLNPLYNQQYNYTQSKNYQYMSDLKLELKLTDWLNFSSANRLHNTHSRYESIVDARTSAGIANNGSIENHYAQRHYFSTSNIFRFNIEQEKHHLFGLAAYEYSKSYFNNMNGAGRGVYFDLETLNNTSVPMWLNGTKSESAFLSGLCNFQYNYDQKYMMNASFRSDGSSRFGKNNRFGNFYSVGLAWALHREKFMSAAGFIDHLRIRASYGSVGNANINEYVAYGVYNMNNVQYNGEPGGHPRRLSNPDLTWESNYNANFAIDAGLFRRLNLTLDIYSKKTANLIQDIPMPLVSGFYWYTDNVGSIQNRGIDILMEGSIAEGRSFEWRANFNVSFNKNKVIELNEGEEIFIGNKIIHEGWDMNTLYLRKWVGVNPENGDPLWEKVVINENGEEIIEITNNYSDATMQPVGSTSPEFFGGFSNTLRYKRLSMVADFNFVYGNQIYNSYRELFDNDGAYPSYNSMKLHSGWKRWEKPGDEATHPKPVFQGNRLSNKSSSRYVEDGSYIRLRQLVLRYKLPEKYINRIGLKTAELSVSGANLWTWANFSGMDPEVGIEGYSEALYPVTRKFMLGVDISF</sequence>
<keyword evidence="8" id="KW-0732">Signal</keyword>
<evidence type="ECO:0000256" key="4">
    <source>
        <dbReference type="ARBA" id="ARBA00022692"/>
    </source>
</evidence>
<name>A0A941F4G7_9BACT</name>
<reference evidence="10" key="2">
    <citation type="submission" date="2021-04" db="EMBL/GenBank/DDBJ databases">
        <authorList>
            <person name="Zhang T."/>
            <person name="Zhang Y."/>
            <person name="Lu D."/>
            <person name="Zuo D."/>
            <person name="Du Z."/>
        </authorList>
    </citation>
    <scope>NUCLEOTIDE SEQUENCE</scope>
    <source>
        <strain evidence="10">JR1</strain>
    </source>
</reference>
<dbReference type="InterPro" id="IPR036942">
    <property type="entry name" value="Beta-barrel_TonB_sf"/>
</dbReference>
<proteinExistence type="inferred from homology"/>
<dbReference type="SUPFAM" id="SSF56935">
    <property type="entry name" value="Porins"/>
    <property type="match status" value="1"/>
</dbReference>
<comment type="subcellular location">
    <subcellularLocation>
        <location evidence="1 7">Cell outer membrane</location>
        <topology evidence="1 7">Multi-pass membrane protein</topology>
    </subcellularLocation>
</comment>
<keyword evidence="2 7" id="KW-0813">Transport</keyword>
<keyword evidence="6 7" id="KW-0998">Cell outer membrane</keyword>
<dbReference type="AlphaFoldDB" id="A0A941F4G7"/>
<dbReference type="Pfam" id="PF13715">
    <property type="entry name" value="CarbopepD_reg_2"/>
    <property type="match status" value="1"/>
</dbReference>
<dbReference type="Gene3D" id="2.170.130.10">
    <property type="entry name" value="TonB-dependent receptor, plug domain"/>
    <property type="match status" value="1"/>
</dbReference>
<evidence type="ECO:0000256" key="1">
    <source>
        <dbReference type="ARBA" id="ARBA00004571"/>
    </source>
</evidence>
<dbReference type="InterPro" id="IPR012910">
    <property type="entry name" value="Plug_dom"/>
</dbReference>
<organism evidence="10 11">
    <name type="scientific">Carboxylicivirga sediminis</name>
    <dbReference type="NCBI Taxonomy" id="2006564"/>
    <lineage>
        <taxon>Bacteria</taxon>
        <taxon>Pseudomonadati</taxon>
        <taxon>Bacteroidota</taxon>
        <taxon>Bacteroidia</taxon>
        <taxon>Marinilabiliales</taxon>
        <taxon>Marinilabiliaceae</taxon>
        <taxon>Carboxylicivirga</taxon>
    </lineage>
</organism>
<feature type="chain" id="PRO_5037507463" evidence="8">
    <location>
        <begin position="28"/>
        <end position="1080"/>
    </location>
</feature>
<evidence type="ECO:0000256" key="8">
    <source>
        <dbReference type="SAM" id="SignalP"/>
    </source>
</evidence>
<evidence type="ECO:0000256" key="7">
    <source>
        <dbReference type="PROSITE-ProRule" id="PRU01360"/>
    </source>
</evidence>
<evidence type="ECO:0000256" key="5">
    <source>
        <dbReference type="ARBA" id="ARBA00023136"/>
    </source>
</evidence>
<keyword evidence="4 7" id="KW-0812">Transmembrane</keyword>
<keyword evidence="5 7" id="KW-0472">Membrane</keyword>
<accession>A0A941F4G7</accession>
<comment type="similarity">
    <text evidence="7">Belongs to the TonB-dependent receptor family.</text>
</comment>
<comment type="caution">
    <text evidence="10">The sequence shown here is derived from an EMBL/GenBank/DDBJ whole genome shotgun (WGS) entry which is preliminary data.</text>
</comment>
<dbReference type="GO" id="GO:0009279">
    <property type="term" value="C:cell outer membrane"/>
    <property type="evidence" value="ECO:0007669"/>
    <property type="project" value="UniProtKB-SubCell"/>
</dbReference>
<dbReference type="PROSITE" id="PS52016">
    <property type="entry name" value="TONB_DEPENDENT_REC_3"/>
    <property type="match status" value="1"/>
</dbReference>
<gene>
    <name evidence="10" type="ORF">KDU71_11940</name>
</gene>
<evidence type="ECO:0000313" key="10">
    <source>
        <dbReference type="EMBL" id="MBR8536272.1"/>
    </source>
</evidence>
<dbReference type="InterPro" id="IPR023997">
    <property type="entry name" value="TonB-dep_OMP_SusC/RagA_CS"/>
</dbReference>
<dbReference type="Pfam" id="PF07715">
    <property type="entry name" value="Plug"/>
    <property type="match status" value="1"/>
</dbReference>
<dbReference type="Proteomes" id="UP000679220">
    <property type="component" value="Unassembled WGS sequence"/>
</dbReference>
<reference evidence="10" key="1">
    <citation type="journal article" date="2018" name="Int. J. Syst. Evol. Microbiol.">
        <title>Carboxylicivirga sediminis sp. nov., isolated from coastal sediment.</title>
        <authorList>
            <person name="Wang F.Q."/>
            <person name="Ren L.H."/>
            <person name="Zou R.J."/>
            <person name="Sun Y.Z."/>
            <person name="Liu X.J."/>
            <person name="Jiang F."/>
            <person name="Liu L.J."/>
        </authorList>
    </citation>
    <scope>NUCLEOTIDE SEQUENCE</scope>
    <source>
        <strain evidence="10">JR1</strain>
    </source>
</reference>
<evidence type="ECO:0000313" key="11">
    <source>
        <dbReference type="Proteomes" id="UP000679220"/>
    </source>
</evidence>
<dbReference type="SUPFAM" id="SSF49464">
    <property type="entry name" value="Carboxypeptidase regulatory domain-like"/>
    <property type="match status" value="1"/>
</dbReference>
<dbReference type="Gene3D" id="2.40.170.20">
    <property type="entry name" value="TonB-dependent receptor, beta-barrel domain"/>
    <property type="match status" value="1"/>
</dbReference>
<evidence type="ECO:0000256" key="2">
    <source>
        <dbReference type="ARBA" id="ARBA00022448"/>
    </source>
</evidence>
<evidence type="ECO:0000256" key="6">
    <source>
        <dbReference type="ARBA" id="ARBA00023237"/>
    </source>
</evidence>
<feature type="signal peptide" evidence="8">
    <location>
        <begin position="1"/>
        <end position="27"/>
    </location>
</feature>
<dbReference type="NCBIfam" id="TIGR04056">
    <property type="entry name" value="OMP_RagA_SusC"/>
    <property type="match status" value="1"/>
</dbReference>
<dbReference type="InterPro" id="IPR037066">
    <property type="entry name" value="Plug_dom_sf"/>
</dbReference>
<keyword evidence="11" id="KW-1185">Reference proteome</keyword>
<dbReference type="RefSeq" id="WP_212191219.1">
    <property type="nucleotide sequence ID" value="NZ_JAGTAR010000017.1"/>
</dbReference>
<feature type="domain" description="TonB-dependent receptor plug" evidence="9">
    <location>
        <begin position="212"/>
        <end position="318"/>
    </location>
</feature>